<feature type="signal peptide" evidence="1">
    <location>
        <begin position="1"/>
        <end position="20"/>
    </location>
</feature>
<accession>A0A6I6CBE1</accession>
<name>A0A6I6CBE1_9MOLU</name>
<sequence length="496" mass="55735">MKKLLTILASLCLTSQTSFYLISCDNNEQKSNDNLENEDTRPEEDTRVDLSEIGKKDVKHYRVAPKTNGLEYLKLAILSRINSDLGIKVVENIDISFSNYKIATETSYGTILASAVSTSKKIKGKANFYHYFIDERASLFDIKISQIEPKENNITSITESIKCLMLTTNNGAFKDSIPNADYLIPSEGEYRKPTQNEIGSITIKAGQNSKIFKKNTTKTFDIAFPDDRKELGEMITVNEISPEYNTFEAAKKSVKDVMNMYDSNLQEDLDYRVVESEETYKNPTRNSPGLVIITATGSSSYIRGSKTLIVNYKDVSKSLTELKNTDLKVTKNDEATAKISAIKVLDSFVPNLTISDYYFTNYRAANNIEDGSITVQALNKSEKIRDFVTFTIKYLKKLSDISIQQVNTNKNDKASAYSLIKKVVLEFDQRLLEGLDYVFDESSYKAATSDTNGSVRVFSNPSSKKIEGEVVFSIVYNKLALNSIKVTNLININEQS</sequence>
<dbReference type="InterPro" id="IPR007880">
    <property type="entry name" value="Spiralin"/>
</dbReference>
<dbReference type="AlphaFoldDB" id="A0A6I6CBE1"/>
<protein>
    <submittedName>
        <fullName evidence="2">Uncharacterized protein</fullName>
    </submittedName>
</protein>
<dbReference type="RefSeq" id="WP_156005521.1">
    <property type="nucleotide sequence ID" value="NZ_CP046276.1"/>
</dbReference>
<dbReference type="GO" id="GO:0016020">
    <property type="term" value="C:membrane"/>
    <property type="evidence" value="ECO:0007669"/>
    <property type="project" value="InterPro"/>
</dbReference>
<dbReference type="KEGG" id="stab:STABA_v1c01310"/>
<evidence type="ECO:0000313" key="2">
    <source>
        <dbReference type="EMBL" id="QGS51498.1"/>
    </source>
</evidence>
<dbReference type="Proteomes" id="UP000424468">
    <property type="component" value="Chromosome"/>
</dbReference>
<feature type="chain" id="PRO_5026101756" evidence="1">
    <location>
        <begin position="21"/>
        <end position="496"/>
    </location>
</feature>
<evidence type="ECO:0000256" key="1">
    <source>
        <dbReference type="SAM" id="SignalP"/>
    </source>
</evidence>
<reference evidence="2 3" key="1">
    <citation type="submission" date="2019-11" db="EMBL/GenBank/DDBJ databases">
        <title>Complete genome sequence of Spiroplasma tabanidicola TAUS-1 (DSM 22603).</title>
        <authorList>
            <person name="Huang C.-T."/>
            <person name="Lin Y.-C."/>
            <person name="Kuo C.-H."/>
        </authorList>
    </citation>
    <scope>NUCLEOTIDE SEQUENCE [LARGE SCALE GENOMIC DNA]</scope>
    <source>
        <strain evidence="2 3">TAUS-1</strain>
    </source>
</reference>
<keyword evidence="1" id="KW-0732">Signal</keyword>
<gene>
    <name evidence="2" type="ORF">STABA_v1c01310</name>
</gene>
<keyword evidence="3" id="KW-1185">Reference proteome</keyword>
<dbReference type="InterPro" id="IPR054816">
    <property type="entry name" value="Lipoprotein_mollicutes-type_CS"/>
</dbReference>
<dbReference type="NCBIfam" id="NF038029">
    <property type="entry name" value="LP_plasma"/>
    <property type="match status" value="1"/>
</dbReference>
<evidence type="ECO:0000313" key="3">
    <source>
        <dbReference type="Proteomes" id="UP000424468"/>
    </source>
</evidence>
<dbReference type="Pfam" id="PF05215">
    <property type="entry name" value="Spiralin"/>
    <property type="match status" value="5"/>
</dbReference>
<proteinExistence type="predicted"/>
<dbReference type="EMBL" id="CP046276">
    <property type="protein sequence ID" value="QGS51498.1"/>
    <property type="molecule type" value="Genomic_DNA"/>
</dbReference>
<organism evidence="2 3">
    <name type="scientific">Spiroplasma tabanidicola</name>
    <dbReference type="NCBI Taxonomy" id="324079"/>
    <lineage>
        <taxon>Bacteria</taxon>
        <taxon>Bacillati</taxon>
        <taxon>Mycoplasmatota</taxon>
        <taxon>Mollicutes</taxon>
        <taxon>Entomoplasmatales</taxon>
        <taxon>Spiroplasmataceae</taxon>
        <taxon>Spiroplasma</taxon>
    </lineage>
</organism>